<keyword evidence="5" id="KW-0150">Chloroplast</keyword>
<dbReference type="GeneID" id="104606404"/>
<evidence type="ECO:0000313" key="14">
    <source>
        <dbReference type="Proteomes" id="UP000189703"/>
    </source>
</evidence>
<dbReference type="Proteomes" id="UP000189703">
    <property type="component" value="Unplaced"/>
</dbReference>
<dbReference type="InterPro" id="IPR036314">
    <property type="entry name" value="SOD_C_sf"/>
</dbReference>
<gene>
    <name evidence="15" type="primary">LOC104606404</name>
</gene>
<accession>A0A1U8ATU8</accession>
<evidence type="ECO:0000256" key="7">
    <source>
        <dbReference type="ARBA" id="ARBA00022723"/>
    </source>
</evidence>
<dbReference type="PROSITE" id="PS00088">
    <property type="entry name" value="SOD_MN"/>
    <property type="match status" value="1"/>
</dbReference>
<evidence type="ECO:0000259" key="12">
    <source>
        <dbReference type="Pfam" id="PF00081"/>
    </source>
</evidence>
<name>A0A1U8ATU8_NELNU</name>
<feature type="compositionally biased region" description="Acidic residues" evidence="11">
    <location>
        <begin position="293"/>
        <end position="303"/>
    </location>
</feature>
<protein>
    <recommendedName>
        <fullName evidence="4">superoxide dismutase</fullName>
        <ecNumber evidence="4">1.15.1.1</ecNumber>
    </recommendedName>
</protein>
<evidence type="ECO:0000256" key="5">
    <source>
        <dbReference type="ARBA" id="ARBA00022528"/>
    </source>
</evidence>
<evidence type="ECO:0000256" key="3">
    <source>
        <dbReference type="ARBA" id="ARBA00008714"/>
    </source>
</evidence>
<dbReference type="OrthoDB" id="239262at2759"/>
<feature type="domain" description="Manganese/iron superoxide dismutase N-terminal" evidence="12">
    <location>
        <begin position="48"/>
        <end position="130"/>
    </location>
</feature>
<sequence>MHGTAATASLSSAFLPFQGFRGSLDSTFRLQWRKPKKAHRTLITAQIELKPPPYSLNSLEPHMSREILEYHWGKHHRGYVENLNRQIVGTELDGMTLEDIIIASYNKGDFLPSFNNAAQVWNHEFFWESMKPGGGGKPSGDLLYLIERDFGSYEKFVEEFKSAALTQFGSGWAWLAYKANRLDVGNAVNPCPSEEDKKLVVVKSPNAVNPLVWDYSPLLTIDVWEHAYYLDYQNRRADYISVFMDKLVNWEAVSYRLEIAKSLAAGREREEERRRIEEDEDRMADSEAIEMYLDSESEDSETD</sequence>
<dbReference type="FunFam" id="1.10.287.990:FF:000002">
    <property type="entry name" value="Superoxide dismutase"/>
    <property type="match status" value="1"/>
</dbReference>
<dbReference type="Pfam" id="PF00081">
    <property type="entry name" value="Sod_Fe_N"/>
    <property type="match status" value="1"/>
</dbReference>
<evidence type="ECO:0000313" key="15">
    <source>
        <dbReference type="RefSeq" id="XP_010269873.1"/>
    </source>
</evidence>
<evidence type="ECO:0000256" key="6">
    <source>
        <dbReference type="ARBA" id="ARBA00022640"/>
    </source>
</evidence>
<keyword evidence="7" id="KW-0479">Metal-binding</keyword>
<dbReference type="Pfam" id="PF02777">
    <property type="entry name" value="Sod_Fe_C"/>
    <property type="match status" value="1"/>
</dbReference>
<dbReference type="SUPFAM" id="SSF54719">
    <property type="entry name" value="Fe,Mn superoxide dismutase (SOD), C-terminal domain"/>
    <property type="match status" value="1"/>
</dbReference>
<feature type="compositionally biased region" description="Basic and acidic residues" evidence="11">
    <location>
        <begin position="266"/>
        <end position="277"/>
    </location>
</feature>
<dbReference type="PRINTS" id="PR01703">
    <property type="entry name" value="MNSODISMTASE"/>
</dbReference>
<dbReference type="GO" id="GO:0009416">
    <property type="term" value="P:response to light stimulus"/>
    <property type="evidence" value="ECO:0007669"/>
    <property type="project" value="UniProtKB-ARBA"/>
</dbReference>
<dbReference type="InParanoid" id="A0A1U8ATU8"/>
<evidence type="ECO:0000256" key="2">
    <source>
        <dbReference type="ARBA" id="ARBA00004229"/>
    </source>
</evidence>
<proteinExistence type="inferred from homology"/>
<dbReference type="InterPro" id="IPR001189">
    <property type="entry name" value="Mn/Fe_SOD"/>
</dbReference>
<dbReference type="Gene3D" id="1.10.287.990">
    <property type="entry name" value="Fe,Mn superoxide dismutase (SOD) domain"/>
    <property type="match status" value="1"/>
</dbReference>
<dbReference type="FunFam" id="3.55.40.20:FF:000005">
    <property type="entry name" value="Superoxide dismutase"/>
    <property type="match status" value="1"/>
</dbReference>
<reference evidence="15" key="1">
    <citation type="submission" date="2025-08" db="UniProtKB">
        <authorList>
            <consortium name="RefSeq"/>
        </authorList>
    </citation>
    <scope>IDENTIFICATION</scope>
</reference>
<dbReference type="SUPFAM" id="SSF46609">
    <property type="entry name" value="Fe,Mn superoxide dismutase (SOD), N-terminal domain"/>
    <property type="match status" value="1"/>
</dbReference>
<keyword evidence="8" id="KW-0560">Oxidoreductase</keyword>
<dbReference type="InterPro" id="IPR019832">
    <property type="entry name" value="Mn/Fe_SOD_C"/>
</dbReference>
<dbReference type="PANTHER" id="PTHR42769">
    <property type="entry name" value="SUPEROXIDE DISMUTASE"/>
    <property type="match status" value="1"/>
</dbReference>
<dbReference type="AlphaFoldDB" id="A0A1U8ATU8"/>
<dbReference type="OMA" id="KIYQGHD"/>
<feature type="domain" description="Manganese/iron superoxide dismutase C-terminal" evidence="13">
    <location>
        <begin position="138"/>
        <end position="255"/>
    </location>
</feature>
<dbReference type="InterPro" id="IPR019831">
    <property type="entry name" value="Mn/Fe_SOD_N"/>
</dbReference>
<dbReference type="eggNOG" id="KOG0876">
    <property type="taxonomic scope" value="Eukaryota"/>
</dbReference>
<comment type="cofactor">
    <cofactor evidence="1">
        <name>Fe cation</name>
        <dbReference type="ChEBI" id="CHEBI:24875"/>
    </cofactor>
</comment>
<organism evidence="14 15">
    <name type="scientific">Nelumbo nucifera</name>
    <name type="common">Sacred lotus</name>
    <dbReference type="NCBI Taxonomy" id="4432"/>
    <lineage>
        <taxon>Eukaryota</taxon>
        <taxon>Viridiplantae</taxon>
        <taxon>Streptophyta</taxon>
        <taxon>Embryophyta</taxon>
        <taxon>Tracheophyta</taxon>
        <taxon>Spermatophyta</taxon>
        <taxon>Magnoliopsida</taxon>
        <taxon>Proteales</taxon>
        <taxon>Nelumbonaceae</taxon>
        <taxon>Nelumbo</taxon>
    </lineage>
</organism>
<comment type="catalytic activity">
    <reaction evidence="10">
        <text>2 superoxide + 2 H(+) = H2O2 + O2</text>
        <dbReference type="Rhea" id="RHEA:20696"/>
        <dbReference type="ChEBI" id="CHEBI:15378"/>
        <dbReference type="ChEBI" id="CHEBI:15379"/>
        <dbReference type="ChEBI" id="CHEBI:16240"/>
        <dbReference type="ChEBI" id="CHEBI:18421"/>
        <dbReference type="EC" id="1.15.1.1"/>
    </reaction>
</comment>
<dbReference type="GO" id="GO:0042644">
    <property type="term" value="C:chloroplast nucleoid"/>
    <property type="evidence" value="ECO:0000318"/>
    <property type="project" value="GO_Central"/>
</dbReference>
<dbReference type="FunCoup" id="A0A1U8ATU8">
    <property type="interactions" value="398"/>
</dbReference>
<evidence type="ECO:0000259" key="13">
    <source>
        <dbReference type="Pfam" id="PF02777"/>
    </source>
</evidence>
<keyword evidence="9" id="KW-0408">Iron</keyword>
<dbReference type="RefSeq" id="XP_010269873.1">
    <property type="nucleotide sequence ID" value="XM_010271571.2"/>
</dbReference>
<keyword evidence="14" id="KW-1185">Reference proteome</keyword>
<evidence type="ECO:0000256" key="8">
    <source>
        <dbReference type="ARBA" id="ARBA00023002"/>
    </source>
</evidence>
<dbReference type="PANTHER" id="PTHR42769:SF3">
    <property type="entry name" value="SUPEROXIDE DISMUTASE [FE] 2, CHLOROPLASTIC"/>
    <property type="match status" value="1"/>
</dbReference>
<keyword evidence="6" id="KW-0934">Plastid</keyword>
<evidence type="ECO:0000256" key="9">
    <source>
        <dbReference type="ARBA" id="ARBA00023004"/>
    </source>
</evidence>
<evidence type="ECO:0000256" key="4">
    <source>
        <dbReference type="ARBA" id="ARBA00012682"/>
    </source>
</evidence>
<dbReference type="Gene3D" id="3.55.40.20">
    <property type="entry name" value="Iron/manganese superoxide dismutase, C-terminal domain"/>
    <property type="match status" value="1"/>
</dbReference>
<evidence type="ECO:0000256" key="10">
    <source>
        <dbReference type="ARBA" id="ARBA00049204"/>
    </source>
</evidence>
<evidence type="ECO:0000256" key="11">
    <source>
        <dbReference type="SAM" id="MobiDB-lite"/>
    </source>
</evidence>
<comment type="similarity">
    <text evidence="3">Belongs to the iron/manganese superoxide dismutase family.</text>
</comment>
<feature type="region of interest" description="Disordered" evidence="11">
    <location>
        <begin position="265"/>
        <end position="303"/>
    </location>
</feature>
<dbReference type="GO" id="GO:0004784">
    <property type="term" value="F:superoxide dismutase activity"/>
    <property type="evidence" value="ECO:0007669"/>
    <property type="project" value="UniProtKB-EC"/>
</dbReference>
<comment type="subcellular location">
    <subcellularLocation>
        <location evidence="2">Plastid</location>
        <location evidence="2">Chloroplast</location>
    </subcellularLocation>
</comment>
<evidence type="ECO:0000256" key="1">
    <source>
        <dbReference type="ARBA" id="ARBA00001962"/>
    </source>
</evidence>
<dbReference type="EC" id="1.15.1.1" evidence="4"/>
<dbReference type="InterPro" id="IPR036324">
    <property type="entry name" value="Mn/Fe_SOD_N_sf"/>
</dbReference>
<dbReference type="GO" id="GO:0046872">
    <property type="term" value="F:metal ion binding"/>
    <property type="evidence" value="ECO:0007669"/>
    <property type="project" value="UniProtKB-KW"/>
</dbReference>
<dbReference type="InterPro" id="IPR019833">
    <property type="entry name" value="Mn/Fe_SOD_BS"/>
</dbReference>
<dbReference type="KEGG" id="nnu:104606404"/>
<dbReference type="STRING" id="4432.A0A1U8ATU8"/>